<dbReference type="EMBL" id="SJPO01000006">
    <property type="protein sequence ID" value="TWT76096.1"/>
    <property type="molecule type" value="Genomic_DNA"/>
</dbReference>
<keyword evidence="4" id="KW-1185">Reference proteome</keyword>
<evidence type="ECO:0000259" key="2">
    <source>
        <dbReference type="Pfam" id="PF01343"/>
    </source>
</evidence>
<keyword evidence="3" id="KW-0378">Hydrolase</keyword>
<comment type="caution">
    <text evidence="3">The sequence shown here is derived from an EMBL/GenBank/DDBJ whole genome shotgun (WGS) entry which is preliminary data.</text>
</comment>
<name>A0A5C5YMK2_9BACT</name>
<dbReference type="InterPro" id="IPR029045">
    <property type="entry name" value="ClpP/crotonase-like_dom_sf"/>
</dbReference>
<dbReference type="Proteomes" id="UP000318478">
    <property type="component" value="Unassembled WGS sequence"/>
</dbReference>
<reference evidence="3 4" key="1">
    <citation type="submission" date="2019-02" db="EMBL/GenBank/DDBJ databases">
        <title>Deep-cultivation of Planctomycetes and their phenomic and genomic characterization uncovers novel biology.</title>
        <authorList>
            <person name="Wiegand S."/>
            <person name="Jogler M."/>
            <person name="Boedeker C."/>
            <person name="Pinto D."/>
            <person name="Vollmers J."/>
            <person name="Rivas-Marin E."/>
            <person name="Kohn T."/>
            <person name="Peeters S.H."/>
            <person name="Heuer A."/>
            <person name="Rast P."/>
            <person name="Oberbeckmann S."/>
            <person name="Bunk B."/>
            <person name="Jeske O."/>
            <person name="Meyerdierks A."/>
            <person name="Storesund J.E."/>
            <person name="Kallscheuer N."/>
            <person name="Luecker S."/>
            <person name="Lage O.M."/>
            <person name="Pohl T."/>
            <person name="Merkel B.J."/>
            <person name="Hornburger P."/>
            <person name="Mueller R.-W."/>
            <person name="Bruemmer F."/>
            <person name="Labrenz M."/>
            <person name="Spormann A.M."/>
            <person name="Op Den Camp H."/>
            <person name="Overmann J."/>
            <person name="Amann R."/>
            <person name="Jetten M.S.M."/>
            <person name="Mascher T."/>
            <person name="Medema M.H."/>
            <person name="Devos D.P."/>
            <person name="Kaster A.-K."/>
            <person name="Ovreas L."/>
            <person name="Rohde M."/>
            <person name="Galperin M.Y."/>
            <person name="Jogler C."/>
        </authorList>
    </citation>
    <scope>NUCLEOTIDE SEQUENCE [LARGE SCALE GENOMIC DNA]</scope>
    <source>
        <strain evidence="3 4">Pla123a</strain>
    </source>
</reference>
<evidence type="ECO:0000313" key="3">
    <source>
        <dbReference type="EMBL" id="TWT76096.1"/>
    </source>
</evidence>
<sequence>MSTHSTPGIQSVRPLACLPMSFEAIEALRAAPRETVAASYREGRGRLGHGRAAVVELVGYLDGEYLRSVRRQVDRLAADDGVASIVLWVNSGGGSIEGVPELAAAIRKARDRKPVVACAEGLCASAAFWIAAAASPLVVAPSCLTGGIGVFLLAVDDHELHQRLGVRVVRARTGSLKAVGVAGQAISDEEAAWMQSHVDSLLRLFHLDVLKTERMSPSELLRLSTGEVWVGASAVSLKLADRVGLLEDVLAEADAAAEKRHDQQLASGKRALAEYNALVCQLAGVNDVEEAFQCDHEEVRESHPELAAEVDEYRAQAGLKKYEPPKRYERPRQA</sequence>
<dbReference type="Gene3D" id="3.90.226.10">
    <property type="entry name" value="2-enoyl-CoA Hydratase, Chain A, domain 1"/>
    <property type="match status" value="2"/>
</dbReference>
<organism evidence="3 4">
    <name type="scientific">Posidoniimonas polymericola</name>
    <dbReference type="NCBI Taxonomy" id="2528002"/>
    <lineage>
        <taxon>Bacteria</taxon>
        <taxon>Pseudomonadati</taxon>
        <taxon>Planctomycetota</taxon>
        <taxon>Planctomycetia</taxon>
        <taxon>Pirellulales</taxon>
        <taxon>Lacipirellulaceae</taxon>
        <taxon>Posidoniimonas</taxon>
    </lineage>
</organism>
<dbReference type="GO" id="GO:0008233">
    <property type="term" value="F:peptidase activity"/>
    <property type="evidence" value="ECO:0007669"/>
    <property type="project" value="InterPro"/>
</dbReference>
<comment type="similarity">
    <text evidence="1">Belongs to the peptidase S49 family.</text>
</comment>
<dbReference type="AlphaFoldDB" id="A0A5C5YMK2"/>
<proteinExistence type="inferred from homology"/>
<protein>
    <submittedName>
        <fullName evidence="3">Putative signal peptide peptidase SppA</fullName>
        <ecNumber evidence="3">3.4.21.-</ecNumber>
    </submittedName>
</protein>
<dbReference type="PANTHER" id="PTHR42987:SF4">
    <property type="entry name" value="PROTEASE SOHB-RELATED"/>
    <property type="match status" value="1"/>
</dbReference>
<dbReference type="InterPro" id="IPR002142">
    <property type="entry name" value="Peptidase_S49"/>
</dbReference>
<dbReference type="Pfam" id="PF01343">
    <property type="entry name" value="Peptidase_S49"/>
    <property type="match status" value="1"/>
</dbReference>
<accession>A0A5C5YMK2</accession>
<dbReference type="EC" id="3.4.21.-" evidence="3"/>
<dbReference type="OrthoDB" id="183796at2"/>
<evidence type="ECO:0000313" key="4">
    <source>
        <dbReference type="Proteomes" id="UP000318478"/>
    </source>
</evidence>
<dbReference type="PANTHER" id="PTHR42987">
    <property type="entry name" value="PEPTIDASE S49"/>
    <property type="match status" value="1"/>
</dbReference>
<dbReference type="SUPFAM" id="SSF52096">
    <property type="entry name" value="ClpP/crotonase"/>
    <property type="match status" value="1"/>
</dbReference>
<gene>
    <name evidence="3" type="primary">sppA_3</name>
    <name evidence="3" type="ORF">Pla123a_28850</name>
</gene>
<evidence type="ECO:0000256" key="1">
    <source>
        <dbReference type="ARBA" id="ARBA00008683"/>
    </source>
</evidence>
<feature type="domain" description="Peptidase S49" evidence="2">
    <location>
        <begin position="109"/>
        <end position="257"/>
    </location>
</feature>
<dbReference type="GO" id="GO:0006508">
    <property type="term" value="P:proteolysis"/>
    <property type="evidence" value="ECO:0007669"/>
    <property type="project" value="InterPro"/>
</dbReference>
<dbReference type="RefSeq" id="WP_146588053.1">
    <property type="nucleotide sequence ID" value="NZ_SJPO01000006.1"/>
</dbReference>